<dbReference type="InterPro" id="IPR011990">
    <property type="entry name" value="TPR-like_helical_dom_sf"/>
</dbReference>
<protein>
    <submittedName>
        <fullName evidence="1">Uncharacterized protein</fullName>
    </submittedName>
</protein>
<accession>A0A143PGT7</accession>
<dbReference type="OrthoDB" id="117088at2"/>
<dbReference type="Gene3D" id="1.25.40.10">
    <property type="entry name" value="Tetratricopeptide repeat domain"/>
    <property type="match status" value="1"/>
</dbReference>
<evidence type="ECO:0000313" key="2">
    <source>
        <dbReference type="Proteomes" id="UP000076079"/>
    </source>
</evidence>
<gene>
    <name evidence="1" type="ORF">LuPra_00636</name>
</gene>
<dbReference type="STRING" id="1855912.LuPra_00636"/>
<dbReference type="KEGG" id="abac:LuPra_00636"/>
<dbReference type="Proteomes" id="UP000076079">
    <property type="component" value="Chromosome"/>
</dbReference>
<proteinExistence type="predicted"/>
<name>A0A143PGT7_LUTPR</name>
<dbReference type="EMBL" id="CP015136">
    <property type="protein sequence ID" value="AMY07463.1"/>
    <property type="molecule type" value="Genomic_DNA"/>
</dbReference>
<reference evidence="1 2" key="1">
    <citation type="journal article" date="2016" name="Genome Announc.">
        <title>First Complete Genome Sequence of a Subdivision 6 Acidobacterium Strain.</title>
        <authorList>
            <person name="Huang S."/>
            <person name="Vieira S."/>
            <person name="Bunk B."/>
            <person name="Riedel T."/>
            <person name="Sproer C."/>
            <person name="Overmann J."/>
        </authorList>
    </citation>
    <scope>NUCLEOTIDE SEQUENCE [LARGE SCALE GENOMIC DNA]</scope>
    <source>
        <strain evidence="2">DSM 100886 HEG_-6_39</strain>
    </source>
</reference>
<sequence length="167" mass="18458">MFELKPLSPAAVPAALAKAERYRLLNEPGQSQSICEDVLRTEPGNHQALVMLILALSDDFPRQQGQTAARARELVDQLPTEYERAYYGGLVAERRARALIERGGPGARAGAEWLREAMQAYERAEALRPPDNDEARLRWNACARVFNAQPSLLAGVDDEVPSAIMSE</sequence>
<dbReference type="RefSeq" id="WP_157898672.1">
    <property type="nucleotide sequence ID" value="NZ_CP015136.1"/>
</dbReference>
<evidence type="ECO:0000313" key="1">
    <source>
        <dbReference type="EMBL" id="AMY07463.1"/>
    </source>
</evidence>
<dbReference type="AlphaFoldDB" id="A0A143PGT7"/>
<keyword evidence="2" id="KW-1185">Reference proteome</keyword>
<reference evidence="2" key="2">
    <citation type="submission" date="2016-04" db="EMBL/GenBank/DDBJ databases">
        <title>First Complete Genome Sequence of a Subdivision 6 Acidobacterium.</title>
        <authorList>
            <person name="Huang S."/>
            <person name="Vieira S."/>
            <person name="Bunk B."/>
            <person name="Riedel T."/>
            <person name="Sproeer C."/>
            <person name="Overmann J."/>
        </authorList>
    </citation>
    <scope>NUCLEOTIDE SEQUENCE [LARGE SCALE GENOMIC DNA]</scope>
    <source>
        <strain evidence="2">DSM 100886 HEG_-6_39</strain>
    </source>
</reference>
<organism evidence="1 2">
    <name type="scientific">Luteitalea pratensis</name>
    <dbReference type="NCBI Taxonomy" id="1855912"/>
    <lineage>
        <taxon>Bacteria</taxon>
        <taxon>Pseudomonadati</taxon>
        <taxon>Acidobacteriota</taxon>
        <taxon>Vicinamibacteria</taxon>
        <taxon>Vicinamibacterales</taxon>
        <taxon>Vicinamibacteraceae</taxon>
        <taxon>Luteitalea</taxon>
    </lineage>
</organism>